<keyword evidence="3" id="KW-1185">Reference proteome</keyword>
<organism evidence="2 3">
    <name type="scientific">Testicularia cyperi</name>
    <dbReference type="NCBI Taxonomy" id="1882483"/>
    <lineage>
        <taxon>Eukaryota</taxon>
        <taxon>Fungi</taxon>
        <taxon>Dikarya</taxon>
        <taxon>Basidiomycota</taxon>
        <taxon>Ustilaginomycotina</taxon>
        <taxon>Ustilaginomycetes</taxon>
        <taxon>Ustilaginales</taxon>
        <taxon>Anthracoideaceae</taxon>
        <taxon>Testicularia</taxon>
    </lineage>
</organism>
<accession>A0A317XMC7</accession>
<dbReference type="EMBL" id="KZ819195">
    <property type="protein sequence ID" value="PWY99483.1"/>
    <property type="molecule type" value="Genomic_DNA"/>
</dbReference>
<proteinExistence type="predicted"/>
<dbReference type="AlphaFoldDB" id="A0A317XMC7"/>
<name>A0A317XMC7_9BASI</name>
<evidence type="ECO:0000313" key="3">
    <source>
        <dbReference type="Proteomes" id="UP000246740"/>
    </source>
</evidence>
<keyword evidence="1" id="KW-0732">Signal</keyword>
<evidence type="ECO:0000256" key="1">
    <source>
        <dbReference type="SAM" id="SignalP"/>
    </source>
</evidence>
<sequence length="58" mass="5825">MQFTKLMTLAAVAVLSVAVSNVSAAVRANCAGDSDCRAGYKCCAFEGASVGTCRASCS</sequence>
<reference evidence="2 3" key="1">
    <citation type="journal article" date="2018" name="Mol. Biol. Evol.">
        <title>Broad Genomic Sampling Reveals a Smut Pathogenic Ancestry of the Fungal Clade Ustilaginomycotina.</title>
        <authorList>
            <person name="Kijpornyongpan T."/>
            <person name="Mondo S.J."/>
            <person name="Barry K."/>
            <person name="Sandor L."/>
            <person name="Lee J."/>
            <person name="Lipzen A."/>
            <person name="Pangilinan J."/>
            <person name="LaButti K."/>
            <person name="Hainaut M."/>
            <person name="Henrissat B."/>
            <person name="Grigoriev I.V."/>
            <person name="Spatafora J.W."/>
            <person name="Aime M.C."/>
        </authorList>
    </citation>
    <scope>NUCLEOTIDE SEQUENCE [LARGE SCALE GENOMIC DNA]</scope>
    <source>
        <strain evidence="2 3">MCA 3645</strain>
    </source>
</reference>
<dbReference type="Proteomes" id="UP000246740">
    <property type="component" value="Unassembled WGS sequence"/>
</dbReference>
<evidence type="ECO:0000313" key="2">
    <source>
        <dbReference type="EMBL" id="PWY99483.1"/>
    </source>
</evidence>
<protein>
    <submittedName>
        <fullName evidence="2">Uncharacterized protein</fullName>
    </submittedName>
</protein>
<feature type="chain" id="PRO_5016408107" evidence="1">
    <location>
        <begin position="25"/>
        <end position="58"/>
    </location>
</feature>
<dbReference type="InParanoid" id="A0A317XMC7"/>
<gene>
    <name evidence="2" type="ORF">BCV70DRAFT_201047</name>
</gene>
<feature type="signal peptide" evidence="1">
    <location>
        <begin position="1"/>
        <end position="24"/>
    </location>
</feature>